<protein>
    <recommendedName>
        <fullName evidence="4">LysM domain-containing protein</fullName>
    </recommendedName>
</protein>
<keyword evidence="2" id="KW-1133">Transmembrane helix</keyword>
<dbReference type="AlphaFoldDB" id="A0A078MN49"/>
<evidence type="ECO:0000313" key="3">
    <source>
        <dbReference type="EMBL" id="CEA08658.1"/>
    </source>
</evidence>
<accession>A0A078MN49</accession>
<dbReference type="PROSITE" id="PS51318">
    <property type="entry name" value="TAT"/>
    <property type="match status" value="1"/>
</dbReference>
<reference evidence="3" key="1">
    <citation type="submission" date="2014-07" db="EMBL/GenBank/DDBJ databases">
        <authorList>
            <person name="Urmite Genomes Urmite Genomes"/>
        </authorList>
    </citation>
    <scope>NUCLEOTIDE SEQUENCE</scope>
    <source>
        <strain evidence="3">11W110_air</strain>
    </source>
</reference>
<evidence type="ECO:0008006" key="4">
    <source>
        <dbReference type="Google" id="ProtNLM"/>
    </source>
</evidence>
<feature type="region of interest" description="Disordered" evidence="1">
    <location>
        <begin position="155"/>
        <end position="223"/>
    </location>
</feature>
<evidence type="ECO:0000256" key="2">
    <source>
        <dbReference type="SAM" id="Phobius"/>
    </source>
</evidence>
<dbReference type="EMBL" id="LN483071">
    <property type="protein sequence ID" value="CEA08658.1"/>
    <property type="molecule type" value="Genomic_DNA"/>
</dbReference>
<dbReference type="CDD" id="cd00118">
    <property type="entry name" value="LysM"/>
    <property type="match status" value="1"/>
</dbReference>
<organism evidence="3">
    <name type="scientific">Arthrobacter saudimassiliensis</name>
    <dbReference type="NCBI Taxonomy" id="1461584"/>
    <lineage>
        <taxon>Bacteria</taxon>
        <taxon>Bacillati</taxon>
        <taxon>Actinomycetota</taxon>
        <taxon>Actinomycetes</taxon>
        <taxon>Micrococcales</taxon>
        <taxon>Micrococcaceae</taxon>
        <taxon>Arthrobacter</taxon>
    </lineage>
</organism>
<dbReference type="PATRIC" id="fig|1461584.3.peg.1992"/>
<evidence type="ECO:0000256" key="1">
    <source>
        <dbReference type="SAM" id="MobiDB-lite"/>
    </source>
</evidence>
<dbReference type="InterPro" id="IPR036779">
    <property type="entry name" value="LysM_dom_sf"/>
</dbReference>
<feature type="transmembrane region" description="Helical" evidence="2">
    <location>
        <begin position="56"/>
        <end position="82"/>
    </location>
</feature>
<dbReference type="InterPro" id="IPR018392">
    <property type="entry name" value="LysM"/>
</dbReference>
<keyword evidence="2" id="KW-0812">Transmembrane</keyword>
<name>A0A078MN49_9MICC</name>
<dbReference type="Gene3D" id="3.10.350.10">
    <property type="entry name" value="LysM domain"/>
    <property type="match status" value="1"/>
</dbReference>
<keyword evidence="2" id="KW-0472">Membrane</keyword>
<gene>
    <name evidence="3" type="ORF">BN1051_02015</name>
</gene>
<proteinExistence type="predicted"/>
<sequence length="286" mass="28151">MGRHTPPPGPGVRRADLAAAAALAALGTLLFLAGRFLAPAADAALRNGGSPGSLEALAGAAAAALGLGLLAWLAAGFLFGLLGALLMRTGRAAGAYAVARCTPAFLRRLAAGVIGVQLLAGAPASAALPPAAASSAAAAWGGAAWGGGGTSGVSLSGSIPGHGDAGPATAVLDRRDGPGPEEQGPNVGQEPPTLLWQPGRPVDSPGLLARPGSGTGETGEPGTVAVRSGDSLWTLAADQLGPLATDVEIARQWPRWYDLNRHVIGPDPDLLLPGQLLTVPPPDPGP</sequence>
<dbReference type="InterPro" id="IPR006311">
    <property type="entry name" value="TAT_signal"/>
</dbReference>